<evidence type="ECO:0000259" key="2">
    <source>
        <dbReference type="Pfam" id="PF07683"/>
    </source>
</evidence>
<dbReference type="InterPro" id="IPR027417">
    <property type="entry name" value="P-loop_NTPase"/>
</dbReference>
<dbReference type="InterPro" id="IPR011629">
    <property type="entry name" value="CobW-like_C"/>
</dbReference>
<sequence length="272" mass="29838">KLKIDESLISKHTGRTVSLANGCVCCSIANDFIETMIDLVSRIQEFDQVVVEASGVSEPDRIMDIARIDPELVPNGIVVMVDAAEIKSHVDDPLISQVVRNQLRSADILVVNKIDLINEELLEGLEKWLAAKSPSALKLKTSWGIVPLPLIFGGKDELSYNRARLIRGVKPEVSSEAPFHAKHGPQLFRSIALQGKAPIDGEVFKKWSETLPDSVIRGKGTLRFLSNPDQVWIWQKVGLRSTFDLLKGGDPGNSLKAVLIGSEEMPACRVLG</sequence>
<dbReference type="Gene3D" id="3.40.50.300">
    <property type="entry name" value="P-loop containing nucleotide triphosphate hydrolases"/>
    <property type="match status" value="1"/>
</dbReference>
<name>A0A382X887_9ZZZZ</name>
<dbReference type="Pfam" id="PF07683">
    <property type="entry name" value="CobW_C"/>
    <property type="match status" value="1"/>
</dbReference>
<feature type="domain" description="CobW/HypB/UreG nucleotide-binding" evidence="1">
    <location>
        <begin position="2"/>
        <end position="135"/>
    </location>
</feature>
<feature type="domain" description="CobW C-terminal" evidence="2">
    <location>
        <begin position="188"/>
        <end position="261"/>
    </location>
</feature>
<dbReference type="InterPro" id="IPR051316">
    <property type="entry name" value="Zinc-reg_GTPase_activator"/>
</dbReference>
<protein>
    <recommendedName>
        <fullName evidence="4">CobW C-terminal domain-containing protein</fullName>
    </recommendedName>
</protein>
<accession>A0A382X887</accession>
<reference evidence="3" key="1">
    <citation type="submission" date="2018-05" db="EMBL/GenBank/DDBJ databases">
        <authorList>
            <person name="Lanie J.A."/>
            <person name="Ng W.-L."/>
            <person name="Kazmierczak K.M."/>
            <person name="Andrzejewski T.M."/>
            <person name="Davidsen T.M."/>
            <person name="Wayne K.J."/>
            <person name="Tettelin H."/>
            <person name="Glass J.I."/>
            <person name="Rusch D."/>
            <person name="Podicherti R."/>
            <person name="Tsui H.-C.T."/>
            <person name="Winkler M.E."/>
        </authorList>
    </citation>
    <scope>NUCLEOTIDE SEQUENCE</scope>
</reference>
<gene>
    <name evidence="3" type="ORF">METZ01_LOCUS420027</name>
</gene>
<organism evidence="3">
    <name type="scientific">marine metagenome</name>
    <dbReference type="NCBI Taxonomy" id="408172"/>
    <lineage>
        <taxon>unclassified sequences</taxon>
        <taxon>metagenomes</taxon>
        <taxon>ecological metagenomes</taxon>
    </lineage>
</organism>
<dbReference type="InterPro" id="IPR003495">
    <property type="entry name" value="CobW/HypB/UreG_nucleotide-bd"/>
</dbReference>
<dbReference type="Pfam" id="PF02492">
    <property type="entry name" value="cobW"/>
    <property type="match status" value="1"/>
</dbReference>
<feature type="non-terminal residue" evidence="3">
    <location>
        <position position="272"/>
    </location>
</feature>
<dbReference type="EMBL" id="UINC01165657">
    <property type="protein sequence ID" value="SVD67173.1"/>
    <property type="molecule type" value="Genomic_DNA"/>
</dbReference>
<evidence type="ECO:0000259" key="1">
    <source>
        <dbReference type="Pfam" id="PF02492"/>
    </source>
</evidence>
<proteinExistence type="predicted"/>
<dbReference type="SUPFAM" id="SSF52540">
    <property type="entry name" value="P-loop containing nucleoside triphosphate hydrolases"/>
    <property type="match status" value="1"/>
</dbReference>
<evidence type="ECO:0008006" key="4">
    <source>
        <dbReference type="Google" id="ProtNLM"/>
    </source>
</evidence>
<feature type="non-terminal residue" evidence="3">
    <location>
        <position position="1"/>
    </location>
</feature>
<dbReference type="PANTHER" id="PTHR13748">
    <property type="entry name" value="COBW-RELATED"/>
    <property type="match status" value="1"/>
</dbReference>
<evidence type="ECO:0000313" key="3">
    <source>
        <dbReference type="EMBL" id="SVD67173.1"/>
    </source>
</evidence>
<dbReference type="AlphaFoldDB" id="A0A382X887"/>